<accession>A0AA37JB46</accession>
<name>A0AA37JB46_9FIRM</name>
<dbReference type="InterPro" id="IPR002110">
    <property type="entry name" value="Ankyrin_rpt"/>
</dbReference>
<proteinExistence type="predicted"/>
<dbReference type="Gene3D" id="1.25.40.20">
    <property type="entry name" value="Ankyrin repeat-containing domain"/>
    <property type="match status" value="1"/>
</dbReference>
<sequence length="338" mass="39813">MQLLDEIKHALINKDIVLAEDILEKYPELINYKTRSGGTLLHDAAKYQSLEFTKILLDLGIDSSVVSPASGNYGTALTCAWTPEIALLLMSYGMEPIIDIEDRKNPLFYHAQYGNYPMIKFWLDYELKNLDSSKKTELINKLAKQLTDLGHNDVIEKLDFDKNRTSNGLKAEDFSLIEYESELIDCIKYIFEKMCKEHKEEHIYAFSISNTDSFESMFFVANTEEDLLRQGNDLETKYSEENWDIWDINDERVAEINISINSFIKSLDDPDEKYKFKERLIQVYIRCMKYLRECHFFNDNILLNVYIREYLSSEDMIEIYQLLNDTTDIKEFYQFMNE</sequence>
<reference evidence="2" key="1">
    <citation type="submission" date="2022-01" db="EMBL/GenBank/DDBJ databases">
        <title>Novel bile acid biosynthetic pathways are enriched in the microbiome of centenarians.</title>
        <authorList>
            <person name="Sato Y."/>
            <person name="Atarashi K."/>
            <person name="Plichta R.D."/>
            <person name="Arai Y."/>
            <person name="Sasajima S."/>
            <person name="Kearney M.S."/>
            <person name="Suda W."/>
            <person name="Takeshita K."/>
            <person name="Sasaki T."/>
            <person name="Okamoto S."/>
            <person name="Skelly N.A."/>
            <person name="Okamura Y."/>
            <person name="Vlamakis H."/>
            <person name="Li Y."/>
            <person name="Tanoue T."/>
            <person name="Takei H."/>
            <person name="Nittono H."/>
            <person name="Narushima S."/>
            <person name="Irie J."/>
            <person name="Itoh H."/>
            <person name="Moriya K."/>
            <person name="Sugiura Y."/>
            <person name="Suematsu M."/>
            <person name="Moritoki N."/>
            <person name="Shibata S."/>
            <person name="Littman R.D."/>
            <person name="Fischbach A.M."/>
            <person name="Uwamino Y."/>
            <person name="Inoue T."/>
            <person name="Honda A."/>
            <person name="Hattori M."/>
            <person name="Murai T."/>
            <person name="Xavier J.R."/>
            <person name="Hirose N."/>
            <person name="Honda K."/>
        </authorList>
    </citation>
    <scope>NUCLEOTIDE SEQUENCE</scope>
    <source>
        <strain evidence="2">CE91-St55</strain>
    </source>
</reference>
<dbReference type="Proteomes" id="UP001055091">
    <property type="component" value="Unassembled WGS sequence"/>
</dbReference>
<dbReference type="Pfam" id="PF14136">
    <property type="entry name" value="DUF4303"/>
    <property type="match status" value="1"/>
</dbReference>
<gene>
    <name evidence="2" type="ORF">CE91St55_04710</name>
</gene>
<dbReference type="InterPro" id="IPR025409">
    <property type="entry name" value="DUF4303"/>
</dbReference>
<evidence type="ECO:0008006" key="4">
    <source>
        <dbReference type="Google" id="ProtNLM"/>
    </source>
</evidence>
<dbReference type="EMBL" id="BQNJ01000001">
    <property type="protein sequence ID" value="GKG98489.1"/>
    <property type="molecule type" value="Genomic_DNA"/>
</dbReference>
<dbReference type="PROSITE" id="PS50088">
    <property type="entry name" value="ANK_REPEAT"/>
    <property type="match status" value="1"/>
</dbReference>
<dbReference type="InterPro" id="IPR036770">
    <property type="entry name" value="Ankyrin_rpt-contain_sf"/>
</dbReference>
<dbReference type="SUPFAM" id="SSF48403">
    <property type="entry name" value="Ankyrin repeat"/>
    <property type="match status" value="1"/>
</dbReference>
<evidence type="ECO:0000313" key="3">
    <source>
        <dbReference type="Proteomes" id="UP001055091"/>
    </source>
</evidence>
<dbReference type="RefSeq" id="WP_195522129.1">
    <property type="nucleotide sequence ID" value="NZ_BQNJ01000001.1"/>
</dbReference>
<protein>
    <recommendedName>
        <fullName evidence="4">Ankyrin repeat domain-containing protein</fullName>
    </recommendedName>
</protein>
<keyword evidence="1" id="KW-0040">ANK repeat</keyword>
<organism evidence="2 3">
    <name type="scientific">Hungatella hathewayi</name>
    <dbReference type="NCBI Taxonomy" id="154046"/>
    <lineage>
        <taxon>Bacteria</taxon>
        <taxon>Bacillati</taxon>
        <taxon>Bacillota</taxon>
        <taxon>Clostridia</taxon>
        <taxon>Lachnospirales</taxon>
        <taxon>Lachnospiraceae</taxon>
        <taxon>Hungatella</taxon>
    </lineage>
</organism>
<dbReference type="SMART" id="SM00248">
    <property type="entry name" value="ANK"/>
    <property type="match status" value="2"/>
</dbReference>
<feature type="repeat" description="ANK" evidence="1">
    <location>
        <begin position="36"/>
        <end position="68"/>
    </location>
</feature>
<dbReference type="AlphaFoldDB" id="A0AA37JB46"/>
<dbReference type="PROSITE" id="PS50297">
    <property type="entry name" value="ANK_REP_REGION"/>
    <property type="match status" value="1"/>
</dbReference>
<evidence type="ECO:0000256" key="1">
    <source>
        <dbReference type="PROSITE-ProRule" id="PRU00023"/>
    </source>
</evidence>
<evidence type="ECO:0000313" key="2">
    <source>
        <dbReference type="EMBL" id="GKG98489.1"/>
    </source>
</evidence>
<comment type="caution">
    <text evidence="2">The sequence shown here is derived from an EMBL/GenBank/DDBJ whole genome shotgun (WGS) entry which is preliminary data.</text>
</comment>